<accession>A0A1Q2M6Y6</accession>
<comment type="similarity">
    <text evidence="1 3">Belongs to the short-chain dehydrogenases/reductases (SDR) family.</text>
</comment>
<dbReference type="EMBL" id="CP019650">
    <property type="protein sequence ID" value="AQQ68503.1"/>
    <property type="molecule type" value="Genomic_DNA"/>
</dbReference>
<organism evidence="4 5">
    <name type="scientific">Microbulbifer agarilyticus</name>
    <dbReference type="NCBI Taxonomy" id="260552"/>
    <lineage>
        <taxon>Bacteria</taxon>
        <taxon>Pseudomonadati</taxon>
        <taxon>Pseudomonadota</taxon>
        <taxon>Gammaproteobacteria</taxon>
        <taxon>Cellvibrionales</taxon>
        <taxon>Microbulbiferaceae</taxon>
        <taxon>Microbulbifer</taxon>
    </lineage>
</organism>
<dbReference type="InterPro" id="IPR020904">
    <property type="entry name" value="Sc_DH/Rdtase_CS"/>
</dbReference>
<name>A0A1Q2M6Y6_9GAMM</name>
<dbReference type="Gene3D" id="3.40.50.720">
    <property type="entry name" value="NAD(P)-binding Rossmann-like Domain"/>
    <property type="match status" value="1"/>
</dbReference>
<dbReference type="OrthoDB" id="7301144at2"/>
<evidence type="ECO:0000313" key="5">
    <source>
        <dbReference type="Proteomes" id="UP000188219"/>
    </source>
</evidence>
<dbReference type="STRING" id="260552.Mag101_13315"/>
<evidence type="ECO:0000313" key="4">
    <source>
        <dbReference type="EMBL" id="AQQ68503.1"/>
    </source>
</evidence>
<dbReference type="GO" id="GO:0016491">
    <property type="term" value="F:oxidoreductase activity"/>
    <property type="evidence" value="ECO:0007669"/>
    <property type="project" value="UniProtKB-KW"/>
</dbReference>
<protein>
    <recommendedName>
        <fullName evidence="6">Short-chain dehydrogenase</fullName>
    </recommendedName>
</protein>
<dbReference type="PANTHER" id="PTHR44196">
    <property type="entry name" value="DEHYDROGENASE/REDUCTASE SDR FAMILY MEMBER 7B"/>
    <property type="match status" value="1"/>
</dbReference>
<dbReference type="Pfam" id="PF00106">
    <property type="entry name" value="adh_short"/>
    <property type="match status" value="1"/>
</dbReference>
<dbReference type="Proteomes" id="UP000188219">
    <property type="component" value="Chromosome"/>
</dbReference>
<dbReference type="PANTHER" id="PTHR44196:SF1">
    <property type="entry name" value="DEHYDROGENASE_REDUCTASE SDR FAMILY MEMBER 7B"/>
    <property type="match status" value="1"/>
</dbReference>
<reference evidence="4" key="1">
    <citation type="submission" date="2017-02" db="EMBL/GenBank/DDBJ databases">
        <title>Genome of Microbulbifer agarilyticus GP101.</title>
        <authorList>
            <person name="Jung J."/>
            <person name="Bae S.S."/>
            <person name="Baek K."/>
        </authorList>
    </citation>
    <scope>NUCLEOTIDE SEQUENCE [LARGE SCALE GENOMIC DNA]</scope>
    <source>
        <strain evidence="4">GP101</strain>
    </source>
</reference>
<dbReference type="PRINTS" id="PR00081">
    <property type="entry name" value="GDHRDH"/>
</dbReference>
<dbReference type="KEGG" id="maga:Mag101_13315"/>
<evidence type="ECO:0000256" key="3">
    <source>
        <dbReference type="RuleBase" id="RU000363"/>
    </source>
</evidence>
<dbReference type="AlphaFoldDB" id="A0A1Q2M6Y6"/>
<dbReference type="InterPro" id="IPR002347">
    <property type="entry name" value="SDR_fam"/>
</dbReference>
<evidence type="ECO:0008006" key="6">
    <source>
        <dbReference type="Google" id="ProtNLM"/>
    </source>
</evidence>
<dbReference type="GO" id="GO:0016020">
    <property type="term" value="C:membrane"/>
    <property type="evidence" value="ECO:0007669"/>
    <property type="project" value="TreeGrafter"/>
</dbReference>
<dbReference type="PRINTS" id="PR00080">
    <property type="entry name" value="SDRFAMILY"/>
</dbReference>
<dbReference type="RefSeq" id="WP_077405909.1">
    <property type="nucleotide sequence ID" value="NZ_CP019650.1"/>
</dbReference>
<dbReference type="PROSITE" id="PS00061">
    <property type="entry name" value="ADH_SHORT"/>
    <property type="match status" value="1"/>
</dbReference>
<gene>
    <name evidence="4" type="ORF">Mag101_13315</name>
</gene>
<keyword evidence="2" id="KW-0560">Oxidoreductase</keyword>
<sequence length="270" mass="29367">MQQILITGAAGGIGRAAAKKFSALGYSLWLVDREGSALEELCRQLPHCRAFIVDLADRAQLSNLLSELESDPGELAVGLVNAGIASTLHVADSDPADLDLQLEVNLRSAIQINRALAKKMLTQKRGHIINTISAAALVPLPGSATYSATKFGLRGFTNALHAELQGSGVYVSGIYPSAVDTPMLRWEARNGGSPLNFVSTPKSADYIADLILKALRTRKLEYYSSRSDSWMGKLIGCVPGLLVRIYPFFARLGQRGMQRYRRQLELQGEH</sequence>
<keyword evidence="5" id="KW-1185">Reference proteome</keyword>
<proteinExistence type="inferred from homology"/>
<dbReference type="SUPFAM" id="SSF51735">
    <property type="entry name" value="NAD(P)-binding Rossmann-fold domains"/>
    <property type="match status" value="1"/>
</dbReference>
<evidence type="ECO:0000256" key="2">
    <source>
        <dbReference type="ARBA" id="ARBA00023002"/>
    </source>
</evidence>
<evidence type="ECO:0000256" key="1">
    <source>
        <dbReference type="ARBA" id="ARBA00006484"/>
    </source>
</evidence>
<dbReference type="CDD" id="cd05233">
    <property type="entry name" value="SDR_c"/>
    <property type="match status" value="1"/>
</dbReference>
<dbReference type="InterPro" id="IPR036291">
    <property type="entry name" value="NAD(P)-bd_dom_sf"/>
</dbReference>